<evidence type="ECO:0000256" key="6">
    <source>
        <dbReference type="RuleBase" id="RU003983"/>
    </source>
</evidence>
<dbReference type="Pfam" id="PF01435">
    <property type="entry name" value="Peptidase_M48"/>
    <property type="match status" value="1"/>
</dbReference>
<feature type="domain" description="Peptidase M48" evidence="8">
    <location>
        <begin position="126"/>
        <end position="255"/>
    </location>
</feature>
<comment type="caution">
    <text evidence="9">The sequence shown here is derived from an EMBL/GenBank/DDBJ whole genome shotgun (WGS) entry which is preliminary data.</text>
</comment>
<dbReference type="EMBL" id="JACJID010000003">
    <property type="protein sequence ID" value="MBA8927345.1"/>
    <property type="molecule type" value="Genomic_DNA"/>
</dbReference>
<keyword evidence="2" id="KW-0479">Metal-binding</keyword>
<evidence type="ECO:0000256" key="1">
    <source>
        <dbReference type="ARBA" id="ARBA00022670"/>
    </source>
</evidence>
<reference evidence="9 10" key="1">
    <citation type="submission" date="2020-08" db="EMBL/GenBank/DDBJ databases">
        <title>Genomic Encyclopedia of Archaeal and Bacterial Type Strains, Phase II (KMG-II): from individual species to whole genera.</title>
        <authorList>
            <person name="Goeker M."/>
        </authorList>
    </citation>
    <scope>NUCLEOTIDE SEQUENCE [LARGE SCALE GENOMIC DNA]</scope>
    <source>
        <strain evidence="9 10">DSM 43850</strain>
    </source>
</reference>
<keyword evidence="1 6" id="KW-0645">Protease</keyword>
<keyword evidence="4 6" id="KW-0862">Zinc</keyword>
<evidence type="ECO:0000259" key="8">
    <source>
        <dbReference type="Pfam" id="PF01435"/>
    </source>
</evidence>
<evidence type="ECO:0000256" key="3">
    <source>
        <dbReference type="ARBA" id="ARBA00022801"/>
    </source>
</evidence>
<evidence type="ECO:0000256" key="4">
    <source>
        <dbReference type="ARBA" id="ARBA00022833"/>
    </source>
</evidence>
<evidence type="ECO:0000256" key="5">
    <source>
        <dbReference type="ARBA" id="ARBA00023049"/>
    </source>
</evidence>
<name>A0ABR6BKV6_9PSEU</name>
<feature type="transmembrane region" description="Helical" evidence="7">
    <location>
        <begin position="55"/>
        <end position="76"/>
    </location>
</feature>
<keyword evidence="5 6" id="KW-0482">Metalloprotease</keyword>
<keyword evidence="3 6" id="KW-0378">Hydrolase</keyword>
<comment type="cofactor">
    <cofactor evidence="6">
        <name>Zn(2+)</name>
        <dbReference type="ChEBI" id="CHEBI:29105"/>
    </cofactor>
    <text evidence="6">Binds 1 zinc ion per subunit.</text>
</comment>
<dbReference type="InterPro" id="IPR001915">
    <property type="entry name" value="Peptidase_M48"/>
</dbReference>
<organism evidence="9 10">
    <name type="scientific">Kutzneria viridogrisea</name>
    <dbReference type="NCBI Taxonomy" id="47990"/>
    <lineage>
        <taxon>Bacteria</taxon>
        <taxon>Bacillati</taxon>
        <taxon>Actinomycetota</taxon>
        <taxon>Actinomycetes</taxon>
        <taxon>Pseudonocardiales</taxon>
        <taxon>Pseudonocardiaceae</taxon>
        <taxon>Kutzneria</taxon>
    </lineage>
</organism>
<comment type="similarity">
    <text evidence="6">Belongs to the peptidase M48 family.</text>
</comment>
<evidence type="ECO:0000256" key="7">
    <source>
        <dbReference type="SAM" id="Phobius"/>
    </source>
</evidence>
<feature type="transmembrane region" description="Helical" evidence="7">
    <location>
        <begin position="29"/>
        <end position="49"/>
    </location>
</feature>
<gene>
    <name evidence="9" type="ORF">BC739_004551</name>
</gene>
<sequence>MATVEEQPVPADEQVVGAALPKDGQLVRWLLAVSLTYLAAAALLAWLSGAQALRVLGFAVDVPMALLALAVIIRLARLRQVCRSRALRPALLAPQLAAGVALAGIPDVRVRVGTRAVGRSYRAGRHAVVLLNDGLLEQVPLATTFVVAHELGHVARHDSLRQTVVAVYLVTTLALTVWVLPPAGWAVGVLAVLGLATTYTWSRELDCDRIGSRCAGQRSAVAAIETFGRLRTANPLLRLWAQVSHPPLSLRRNAVLDPERTCGWFGPRD</sequence>
<evidence type="ECO:0000313" key="10">
    <source>
        <dbReference type="Proteomes" id="UP000517916"/>
    </source>
</evidence>
<feature type="transmembrane region" description="Helical" evidence="7">
    <location>
        <begin position="163"/>
        <end position="179"/>
    </location>
</feature>
<dbReference type="GO" id="GO:0008233">
    <property type="term" value="F:peptidase activity"/>
    <property type="evidence" value="ECO:0007669"/>
    <property type="project" value="UniProtKB-KW"/>
</dbReference>
<keyword evidence="7" id="KW-0812">Transmembrane</keyword>
<evidence type="ECO:0000256" key="2">
    <source>
        <dbReference type="ARBA" id="ARBA00022723"/>
    </source>
</evidence>
<evidence type="ECO:0000313" key="9">
    <source>
        <dbReference type="EMBL" id="MBA8927345.1"/>
    </source>
</evidence>
<dbReference type="RefSeq" id="WP_025355484.1">
    <property type="nucleotide sequence ID" value="NZ_BAAABQ010000057.1"/>
</dbReference>
<dbReference type="Proteomes" id="UP000517916">
    <property type="component" value="Unassembled WGS sequence"/>
</dbReference>
<accession>A0ABR6BKV6</accession>
<protein>
    <submittedName>
        <fullName evidence="9">Zn-dependent protease with chaperone function</fullName>
    </submittedName>
</protein>
<keyword evidence="7" id="KW-0472">Membrane</keyword>
<dbReference type="GO" id="GO:0006508">
    <property type="term" value="P:proteolysis"/>
    <property type="evidence" value="ECO:0007669"/>
    <property type="project" value="UniProtKB-KW"/>
</dbReference>
<dbReference type="Gene3D" id="3.30.2010.10">
    <property type="entry name" value="Metalloproteases ('zincins'), catalytic domain"/>
    <property type="match status" value="1"/>
</dbReference>
<keyword evidence="7" id="KW-1133">Transmembrane helix</keyword>
<proteinExistence type="inferred from homology"/>
<keyword evidence="10" id="KW-1185">Reference proteome</keyword>